<comment type="similarity">
    <text evidence="2">Belongs to the bacterial sugar transferase family.</text>
</comment>
<evidence type="ECO:0000256" key="7">
    <source>
        <dbReference type="SAM" id="Phobius"/>
    </source>
</evidence>
<evidence type="ECO:0000256" key="3">
    <source>
        <dbReference type="ARBA" id="ARBA00022679"/>
    </source>
</evidence>
<comment type="subcellular location">
    <subcellularLocation>
        <location evidence="1">Membrane</location>
        <topology evidence="1">Multi-pass membrane protein</topology>
    </subcellularLocation>
</comment>
<evidence type="ECO:0000313" key="9">
    <source>
        <dbReference type="EMBL" id="AXA37273.1"/>
    </source>
</evidence>
<feature type="transmembrane region" description="Helical" evidence="7">
    <location>
        <begin position="85"/>
        <end position="105"/>
    </location>
</feature>
<dbReference type="GO" id="GO:0016780">
    <property type="term" value="F:phosphotransferase activity, for other substituted phosphate groups"/>
    <property type="evidence" value="ECO:0007669"/>
    <property type="project" value="TreeGrafter"/>
</dbReference>
<proteinExistence type="inferred from homology"/>
<dbReference type="NCBIfam" id="TIGR03025">
    <property type="entry name" value="EPS_sugtrans"/>
    <property type="match status" value="1"/>
</dbReference>
<dbReference type="EMBL" id="CP030759">
    <property type="protein sequence ID" value="AXA37273.1"/>
    <property type="molecule type" value="Genomic_DNA"/>
</dbReference>
<evidence type="ECO:0000256" key="4">
    <source>
        <dbReference type="ARBA" id="ARBA00022692"/>
    </source>
</evidence>
<dbReference type="PANTHER" id="PTHR30576:SF0">
    <property type="entry name" value="UNDECAPRENYL-PHOSPHATE N-ACETYLGALACTOSAMINYL 1-PHOSPHATE TRANSFERASE-RELATED"/>
    <property type="match status" value="1"/>
</dbReference>
<evidence type="ECO:0000256" key="2">
    <source>
        <dbReference type="ARBA" id="ARBA00006464"/>
    </source>
</evidence>
<dbReference type="InterPro" id="IPR036291">
    <property type="entry name" value="NAD(P)-bd_dom_sf"/>
</dbReference>
<keyword evidence="5 7" id="KW-1133">Transmembrane helix</keyword>
<dbReference type="PANTHER" id="PTHR30576">
    <property type="entry name" value="COLANIC BIOSYNTHESIS UDP-GLUCOSE LIPID CARRIER TRANSFERASE"/>
    <property type="match status" value="1"/>
</dbReference>
<reference evidence="9 10" key="1">
    <citation type="submission" date="2018-05" db="EMBL/GenBank/DDBJ databases">
        <title>A metagenomic window into the 2 km-deep terrestrial subsurface aquifer revealed taxonomically and functionally diverse microbial community comprising novel uncultured bacterial lineages.</title>
        <authorList>
            <person name="Kadnikov V.V."/>
            <person name="Mardanov A.V."/>
            <person name="Beletsky A.V."/>
            <person name="Banks D."/>
            <person name="Pimenov N.V."/>
            <person name="Frank Y.A."/>
            <person name="Karnachuk O.V."/>
            <person name="Ravin N.V."/>
        </authorList>
    </citation>
    <scope>NUCLEOTIDE SEQUENCE [LARGE SCALE GENOMIC DNA]</scope>
    <source>
        <strain evidence="9">BY</strain>
    </source>
</reference>
<dbReference type="KEGG" id="schv:BRCON_2531"/>
<keyword evidence="6 7" id="KW-0472">Membrane</keyword>
<dbReference type="SUPFAM" id="SSF51735">
    <property type="entry name" value="NAD(P)-binding Rossmann-fold domains"/>
    <property type="match status" value="1"/>
</dbReference>
<dbReference type="InterPro" id="IPR017475">
    <property type="entry name" value="EPS_sugar_tfrase"/>
</dbReference>
<feature type="transmembrane region" description="Helical" evidence="7">
    <location>
        <begin position="285"/>
        <end position="309"/>
    </location>
</feature>
<dbReference type="Proteomes" id="UP000262583">
    <property type="component" value="Chromosome"/>
</dbReference>
<protein>
    <submittedName>
        <fullName evidence="9">Undecaprenyl-phosphate galactosephosphotransferase</fullName>
    </submittedName>
</protein>
<dbReference type="Pfam" id="PF02397">
    <property type="entry name" value="Bac_transf"/>
    <property type="match status" value="1"/>
</dbReference>
<accession>A0A2Z4YA09</accession>
<dbReference type="GO" id="GO:0016020">
    <property type="term" value="C:membrane"/>
    <property type="evidence" value="ECO:0007669"/>
    <property type="project" value="UniProtKB-SubCell"/>
</dbReference>
<sequence>MKRLLNSHYLTAALVVADIAAFTTIWFAMYYLRDHLADLGLWYKPINPVRPYIYALQVYLPYWLLCEWYYGNFEHREKLTGLNQISRILKTFIAGLVGSLALAYLFKQWDIGRFVLLTSSFCYFWWLYLSRSMLKAWKQAQVLKGIGVINILVIGVGRTARRVMDRILNHPEGGYRLVGFVDPHPRRKLRRSISGFPVLGSTRELTKILRSHPVEQVFLAVPKMPQNEMMNLIVQCEDLGVQFKIVTNLFEVITSQVRIDVIDEVPVIHLRNTEMPFVQALLKRLLDLVVASFLLVVFAPLMIGVAIAIRLDSRGPVLFRHLRVGKGGKPFMMYKFRTMHVDADPYAPAPTDPNDPRITRVGRWLRRYSIDEFPQLFNVLKGEMSMVGPRPEMPFLVEQYEEWQRRRLDVKPGVTGLWQIVGRKNLPLALNLEYDFYYIKNQSLFFDIVILLKTIPAVIFGKGAF</sequence>
<feature type="transmembrane region" description="Helical" evidence="7">
    <location>
        <begin position="12"/>
        <end position="32"/>
    </location>
</feature>
<evidence type="ECO:0000313" key="10">
    <source>
        <dbReference type="Proteomes" id="UP000262583"/>
    </source>
</evidence>
<evidence type="ECO:0000256" key="6">
    <source>
        <dbReference type="ARBA" id="ARBA00023136"/>
    </source>
</evidence>
<keyword evidence="4 7" id="KW-0812">Transmembrane</keyword>
<keyword evidence="3 9" id="KW-0808">Transferase</keyword>
<dbReference type="InterPro" id="IPR003362">
    <property type="entry name" value="Bact_transf"/>
</dbReference>
<gene>
    <name evidence="9" type="ORF">BRCON_2531</name>
</gene>
<feature type="transmembrane region" description="Helical" evidence="7">
    <location>
        <begin position="111"/>
        <end position="129"/>
    </location>
</feature>
<name>A0A2Z4YA09_SUMC1</name>
<organism evidence="9 10">
    <name type="scientific">Sumerlaea chitinivorans</name>
    <dbReference type="NCBI Taxonomy" id="2250252"/>
    <lineage>
        <taxon>Bacteria</taxon>
        <taxon>Candidatus Sumerlaeota</taxon>
        <taxon>Candidatus Sumerlaeia</taxon>
        <taxon>Candidatus Sumerlaeales</taxon>
        <taxon>Candidatus Sumerlaeaceae</taxon>
        <taxon>Candidatus Sumerlaea</taxon>
    </lineage>
</organism>
<evidence type="ECO:0000259" key="8">
    <source>
        <dbReference type="Pfam" id="PF02397"/>
    </source>
</evidence>
<dbReference type="Pfam" id="PF13727">
    <property type="entry name" value="CoA_binding_3"/>
    <property type="match status" value="1"/>
</dbReference>
<evidence type="ECO:0000256" key="1">
    <source>
        <dbReference type="ARBA" id="ARBA00004141"/>
    </source>
</evidence>
<dbReference type="Gene3D" id="3.40.50.720">
    <property type="entry name" value="NAD(P)-binding Rossmann-like Domain"/>
    <property type="match status" value="1"/>
</dbReference>
<evidence type="ECO:0000256" key="5">
    <source>
        <dbReference type="ARBA" id="ARBA00022989"/>
    </source>
</evidence>
<feature type="transmembrane region" description="Helical" evidence="7">
    <location>
        <begin position="52"/>
        <end position="73"/>
    </location>
</feature>
<dbReference type="AlphaFoldDB" id="A0A2Z4YA09"/>
<feature type="domain" description="Bacterial sugar transferase" evidence="8">
    <location>
        <begin position="283"/>
        <end position="459"/>
    </location>
</feature>